<dbReference type="EMBL" id="FQZO01000016">
    <property type="protein sequence ID" value="SHK07587.1"/>
    <property type="molecule type" value="Genomic_DNA"/>
</dbReference>
<dbReference type="Gene3D" id="3.40.630.30">
    <property type="match status" value="1"/>
</dbReference>
<organism evidence="2 3">
    <name type="scientific">Clostridium amylolyticum</name>
    <dbReference type="NCBI Taxonomy" id="1121298"/>
    <lineage>
        <taxon>Bacteria</taxon>
        <taxon>Bacillati</taxon>
        <taxon>Bacillota</taxon>
        <taxon>Clostridia</taxon>
        <taxon>Eubacteriales</taxon>
        <taxon>Clostridiaceae</taxon>
        <taxon>Clostridium</taxon>
    </lineage>
</organism>
<dbReference type="SUPFAM" id="SSF55729">
    <property type="entry name" value="Acyl-CoA N-acyltransferases (Nat)"/>
    <property type="match status" value="1"/>
</dbReference>
<evidence type="ECO:0000313" key="3">
    <source>
        <dbReference type="Proteomes" id="UP000184080"/>
    </source>
</evidence>
<reference evidence="2 3" key="1">
    <citation type="submission" date="2016-11" db="EMBL/GenBank/DDBJ databases">
        <authorList>
            <person name="Jaros S."/>
            <person name="Januszkiewicz K."/>
            <person name="Wedrychowicz H."/>
        </authorList>
    </citation>
    <scope>NUCLEOTIDE SEQUENCE [LARGE SCALE GENOMIC DNA]</scope>
    <source>
        <strain evidence="2 3">DSM 21864</strain>
    </source>
</reference>
<dbReference type="InterPro" id="IPR016181">
    <property type="entry name" value="Acyl_CoA_acyltransferase"/>
</dbReference>
<dbReference type="InterPro" id="IPR000182">
    <property type="entry name" value="GNAT_dom"/>
</dbReference>
<evidence type="ECO:0000259" key="1">
    <source>
        <dbReference type="Pfam" id="PF00583"/>
    </source>
</evidence>
<dbReference type="GO" id="GO:0016747">
    <property type="term" value="F:acyltransferase activity, transferring groups other than amino-acyl groups"/>
    <property type="evidence" value="ECO:0007669"/>
    <property type="project" value="InterPro"/>
</dbReference>
<dbReference type="STRING" id="1121298.SAMN05444401_0530"/>
<protein>
    <submittedName>
        <fullName evidence="2">Predicted acetyltransferase</fullName>
    </submittedName>
</protein>
<accession>A0A1M6PI48</accession>
<feature type="domain" description="N-acetyltransferase" evidence="1">
    <location>
        <begin position="50"/>
        <end position="146"/>
    </location>
</feature>
<dbReference type="Proteomes" id="UP000184080">
    <property type="component" value="Unassembled WGS sequence"/>
</dbReference>
<gene>
    <name evidence="2" type="ORF">SAMN05444401_0530</name>
</gene>
<evidence type="ECO:0000313" key="2">
    <source>
        <dbReference type="EMBL" id="SHK07587.1"/>
    </source>
</evidence>
<dbReference type="AlphaFoldDB" id="A0A1M6PI48"/>
<keyword evidence="3" id="KW-1185">Reference proteome</keyword>
<keyword evidence="2" id="KW-0808">Transferase</keyword>
<sequence length="181" mass="21297">MEVKVVLANDENSNIIKNIYPLYLHDLSEHYGNTPNEYGIYEDEPMKTLIEQYDVQNIWFEKPDILFPYIIMVDEKPAGFMLIATAPYAPKTTDYYVNEFFLLRPYRGKDIGEIAAKLVFNKFLGRWELYTNSMSTNLKGQKFWTKTVSNYTNNNYNKSVGQTFHGERLIFRFNNSKINNI</sequence>
<dbReference type="Pfam" id="PF00583">
    <property type="entry name" value="Acetyltransf_1"/>
    <property type="match status" value="1"/>
</dbReference>
<dbReference type="RefSeq" id="WP_073012913.1">
    <property type="nucleotide sequence ID" value="NZ_FQZO01000016.1"/>
</dbReference>
<proteinExistence type="predicted"/>
<dbReference type="OrthoDB" id="1902458at2"/>
<name>A0A1M6PI48_9CLOT</name>